<feature type="coiled-coil region" evidence="1">
    <location>
        <begin position="231"/>
        <end position="258"/>
    </location>
</feature>
<dbReference type="Proteomes" id="UP001221142">
    <property type="component" value="Unassembled WGS sequence"/>
</dbReference>
<accession>A0AAD7B8S1</accession>
<evidence type="ECO:0000313" key="3">
    <source>
        <dbReference type="EMBL" id="KAJ7614139.1"/>
    </source>
</evidence>
<dbReference type="PANTHER" id="PTHR36223:SF1">
    <property type="entry name" value="TRANSCRIPTION ELONGATION FACTOR EAF N-TERMINAL DOMAIN-CONTAINING PROTEIN"/>
    <property type="match status" value="1"/>
</dbReference>
<feature type="domain" description="DUF7918" evidence="2">
    <location>
        <begin position="7"/>
        <end position="209"/>
    </location>
</feature>
<keyword evidence="4" id="KW-1185">Reference proteome</keyword>
<dbReference type="AlphaFoldDB" id="A0AAD7B8S1"/>
<dbReference type="InterPro" id="IPR057678">
    <property type="entry name" value="DUF7918"/>
</dbReference>
<evidence type="ECO:0000256" key="1">
    <source>
        <dbReference type="SAM" id="Coils"/>
    </source>
</evidence>
<reference evidence="3" key="1">
    <citation type="submission" date="2023-03" db="EMBL/GenBank/DDBJ databases">
        <title>Massive genome expansion in bonnet fungi (Mycena s.s.) driven by repeated elements and novel gene families across ecological guilds.</title>
        <authorList>
            <consortium name="Lawrence Berkeley National Laboratory"/>
            <person name="Harder C.B."/>
            <person name="Miyauchi S."/>
            <person name="Viragh M."/>
            <person name="Kuo A."/>
            <person name="Thoen E."/>
            <person name="Andreopoulos B."/>
            <person name="Lu D."/>
            <person name="Skrede I."/>
            <person name="Drula E."/>
            <person name="Henrissat B."/>
            <person name="Morin E."/>
            <person name="Kohler A."/>
            <person name="Barry K."/>
            <person name="LaButti K."/>
            <person name="Morin E."/>
            <person name="Salamov A."/>
            <person name="Lipzen A."/>
            <person name="Mereny Z."/>
            <person name="Hegedus B."/>
            <person name="Baldrian P."/>
            <person name="Stursova M."/>
            <person name="Weitz H."/>
            <person name="Taylor A."/>
            <person name="Grigoriev I.V."/>
            <person name="Nagy L.G."/>
            <person name="Martin F."/>
            <person name="Kauserud H."/>
        </authorList>
    </citation>
    <scope>NUCLEOTIDE SEQUENCE</scope>
    <source>
        <strain evidence="3">9284</strain>
    </source>
</reference>
<dbReference type="EMBL" id="JARKIF010000027">
    <property type="protein sequence ID" value="KAJ7614139.1"/>
    <property type="molecule type" value="Genomic_DNA"/>
</dbReference>
<proteinExistence type="predicted"/>
<sequence length="282" mass="31428">MQLGQFSASVSVDGVNLSEYAPEYSADGTEATCWIPSQNDKCFRVDWANNKASKLRLISGSLTVDGIRCGGKHMAPRDSQHPTFSQASRDSVAISATTRRPLMFSKQALTDDDEYLNASISPHFGTIRLELRHVKKNPLSGLSTANSKDYKTQILHEKSKKAVGHAVQFGAEFQSKLNTHLKTTTVQKLVTFVFKYRPIELLQAEGFAPPPIRTERAPPMDILDLTMDTDEDDAKVELRQLEARVGVLKKKLKRVKQEPSVKKELKTESQPIFEPGDVIDLT</sequence>
<dbReference type="Pfam" id="PF25534">
    <property type="entry name" value="DUF7918"/>
    <property type="match status" value="1"/>
</dbReference>
<protein>
    <recommendedName>
        <fullName evidence="2">DUF7918 domain-containing protein</fullName>
    </recommendedName>
</protein>
<organism evidence="3 4">
    <name type="scientific">Roridomyces roridus</name>
    <dbReference type="NCBI Taxonomy" id="1738132"/>
    <lineage>
        <taxon>Eukaryota</taxon>
        <taxon>Fungi</taxon>
        <taxon>Dikarya</taxon>
        <taxon>Basidiomycota</taxon>
        <taxon>Agaricomycotina</taxon>
        <taxon>Agaricomycetes</taxon>
        <taxon>Agaricomycetidae</taxon>
        <taxon>Agaricales</taxon>
        <taxon>Marasmiineae</taxon>
        <taxon>Mycenaceae</taxon>
        <taxon>Roridomyces</taxon>
    </lineage>
</organism>
<comment type="caution">
    <text evidence="3">The sequence shown here is derived from an EMBL/GenBank/DDBJ whole genome shotgun (WGS) entry which is preliminary data.</text>
</comment>
<keyword evidence="1" id="KW-0175">Coiled coil</keyword>
<dbReference type="PANTHER" id="PTHR36223">
    <property type="entry name" value="BETA-LACTAMASE-TYPE TRANSPEPTIDASE FOLD DOMAIN CONTAINING PROTEIN"/>
    <property type="match status" value="1"/>
</dbReference>
<name>A0AAD7B8S1_9AGAR</name>
<evidence type="ECO:0000259" key="2">
    <source>
        <dbReference type="Pfam" id="PF25534"/>
    </source>
</evidence>
<gene>
    <name evidence="3" type="ORF">FB45DRAFT_262539</name>
</gene>
<evidence type="ECO:0000313" key="4">
    <source>
        <dbReference type="Proteomes" id="UP001221142"/>
    </source>
</evidence>